<feature type="transmembrane region" description="Helical" evidence="1">
    <location>
        <begin position="102"/>
        <end position="121"/>
    </location>
</feature>
<comment type="caution">
    <text evidence="3">The sequence shown here is derived from an EMBL/GenBank/DDBJ whole genome shotgun (WGS) entry which is preliminary data.</text>
</comment>
<dbReference type="AlphaFoldDB" id="A0A1Y4LQR3"/>
<feature type="domain" description="DUF4367" evidence="2">
    <location>
        <begin position="187"/>
        <end position="297"/>
    </location>
</feature>
<keyword evidence="1" id="KW-0472">Membrane</keyword>
<dbReference type="RefSeq" id="WP_087414682.1">
    <property type="nucleotide sequence ID" value="NZ_NFKL01000007.1"/>
</dbReference>
<dbReference type="Proteomes" id="UP000195326">
    <property type="component" value="Unassembled WGS sequence"/>
</dbReference>
<evidence type="ECO:0000259" key="2">
    <source>
        <dbReference type="Pfam" id="PF14285"/>
    </source>
</evidence>
<keyword evidence="1" id="KW-0812">Transmembrane</keyword>
<organism evidence="3">
    <name type="scientific">Butyricicoccus pullicaecorum</name>
    <dbReference type="NCBI Taxonomy" id="501571"/>
    <lineage>
        <taxon>Bacteria</taxon>
        <taxon>Bacillati</taxon>
        <taxon>Bacillota</taxon>
        <taxon>Clostridia</taxon>
        <taxon>Eubacteriales</taxon>
        <taxon>Butyricicoccaceae</taxon>
        <taxon>Butyricicoccus</taxon>
    </lineage>
</organism>
<accession>A0A1Y4LQR3</accession>
<protein>
    <recommendedName>
        <fullName evidence="2">DUF4367 domain-containing protein</fullName>
    </recommendedName>
</protein>
<sequence>MAEKKDQANTGLNQLETEQLEELLCVSLDNQEDSDTDRILDLLQMIEERKNQSESVPDLDVDKAWETFQSVYAAEDVLYPIETADPAIEKQPRRKRLSLRRVLIGVAVAACLLALAIPTAVGTKIFQQMVGTWTEEEFQFESQTEDVPTETEIQQSDTARNDDVVRKNNYTSLKQALNDYGITEKILPTYIPKEYTLSQVSVTELNLAKKVIFSAFYEADNDRTLSIIYKYNLRGNMGSTTYEKDEREVQSYTVNGITHYIFHNYDRVAATWFNKNIECSVHADCTVQEMKKIIDSIYKG</sequence>
<gene>
    <name evidence="3" type="ORF">B5F15_05825</name>
</gene>
<dbReference type="InterPro" id="IPR025377">
    <property type="entry name" value="DUF4367"/>
</dbReference>
<dbReference type="EMBL" id="NFKL01000007">
    <property type="protein sequence ID" value="OUP58986.1"/>
    <property type="molecule type" value="Genomic_DNA"/>
</dbReference>
<keyword evidence="1" id="KW-1133">Transmembrane helix</keyword>
<dbReference type="Pfam" id="PF14285">
    <property type="entry name" value="DUF4367"/>
    <property type="match status" value="1"/>
</dbReference>
<evidence type="ECO:0000313" key="3">
    <source>
        <dbReference type="EMBL" id="OUP58986.1"/>
    </source>
</evidence>
<evidence type="ECO:0000256" key="1">
    <source>
        <dbReference type="SAM" id="Phobius"/>
    </source>
</evidence>
<reference evidence="3" key="1">
    <citation type="journal article" date="2018" name="BMC Genomics">
        <title>Whole genome sequencing and function prediction of 133 gut anaerobes isolated from chicken caecum in pure cultures.</title>
        <authorList>
            <person name="Medvecky M."/>
            <person name="Cejkova D."/>
            <person name="Polansky O."/>
            <person name="Karasova D."/>
            <person name="Kubasova T."/>
            <person name="Cizek A."/>
            <person name="Rychlik I."/>
        </authorList>
    </citation>
    <scope>NUCLEOTIDE SEQUENCE</scope>
    <source>
        <strain evidence="3">An179</strain>
    </source>
</reference>
<name>A0A1Y4LQR3_9FIRM</name>
<proteinExistence type="predicted"/>